<accession>A0A143HCE9</accession>
<feature type="compositionally biased region" description="Low complexity" evidence="3">
    <location>
        <begin position="326"/>
        <end position="336"/>
    </location>
</feature>
<dbReference type="AlphaFoldDB" id="A0A143HCE9"/>
<feature type="domain" description="M23ase beta-sheet core" evidence="5">
    <location>
        <begin position="350"/>
        <end position="441"/>
    </location>
</feature>
<dbReference type="GO" id="GO:0004222">
    <property type="term" value="F:metalloendopeptidase activity"/>
    <property type="evidence" value="ECO:0007669"/>
    <property type="project" value="TreeGrafter"/>
</dbReference>
<evidence type="ECO:0000256" key="1">
    <source>
        <dbReference type="ARBA" id="ARBA00022729"/>
    </source>
</evidence>
<sequence length="459" mass="50641">MKAQSQNLNKIIAATLALTVAIPSVSASAESLNDLKTQQQELNQKKSDLSSNIKRKSSKINQTKSKIDVFMNQINKLNSKINKLDQKINKVLAEIESTTSYIEKLNASITKLEKNIKERDALLKDRARSIQENGGSVSYVDVLLGSDSFVDFIDRISAVNTLVAADRDIINEQKNDKKKLEEQQKELKQKLVEQQNNRDQLKALRNSLESQKKNKNKVIDRLEAEQAKLLAGKRLAEKEYSEALTISKKVQVSIVKEQARLAKVARQEAERARQEAEKARQEAERARQVKSARQTNSHVKKPSIAKTASVSKHSEPAISPNVSSGTWTRPTTGTITSNSGVRDIGAGAEVHYGTDIANVQGTPIVAAADGVVFRASPLSTYGNVIMITHSIDGHIWTTVYGHLSGYNTSVGQSVKKGQVIGYMGSTGRSTGSHLHFEMHNTSWQGQKVGLVNPLRYISF</sequence>
<keyword evidence="1 4" id="KW-0732">Signal</keyword>
<dbReference type="PANTHER" id="PTHR21666">
    <property type="entry name" value="PEPTIDASE-RELATED"/>
    <property type="match status" value="1"/>
</dbReference>
<reference evidence="7 8" key="1">
    <citation type="journal article" date="2016" name="Genome Announc.">
        <title>Whole-Genome Sequence of Rummeliibacillus stabekisii Strain PP9 Isolated from Antarctic Soil.</title>
        <authorList>
            <person name="da Mota F.F."/>
            <person name="Vollu R.E."/>
            <person name="Jurelevicius D."/>
            <person name="Seldin L."/>
        </authorList>
    </citation>
    <scope>NUCLEOTIDE SEQUENCE [LARGE SCALE GENOMIC DNA]</scope>
    <source>
        <strain evidence="7 8">PP9</strain>
    </source>
</reference>
<dbReference type="KEGG" id="rst:ATY39_06285"/>
<feature type="signal peptide" evidence="4">
    <location>
        <begin position="1"/>
        <end position="29"/>
    </location>
</feature>
<keyword evidence="2" id="KW-0175">Coiled coil</keyword>
<dbReference type="InterPro" id="IPR057309">
    <property type="entry name" value="PcsB_CC"/>
</dbReference>
<proteinExistence type="predicted"/>
<evidence type="ECO:0000259" key="5">
    <source>
        <dbReference type="Pfam" id="PF01551"/>
    </source>
</evidence>
<dbReference type="STRING" id="241244.ATY39_06285"/>
<dbReference type="InterPro" id="IPR050570">
    <property type="entry name" value="Cell_wall_metabolism_enzyme"/>
</dbReference>
<evidence type="ECO:0000259" key="6">
    <source>
        <dbReference type="Pfam" id="PF24568"/>
    </source>
</evidence>
<feature type="domain" description="Peptidoglycan hydrolase PcsB coiled-coil" evidence="6">
    <location>
        <begin position="109"/>
        <end position="183"/>
    </location>
</feature>
<evidence type="ECO:0000313" key="7">
    <source>
        <dbReference type="EMBL" id="AMW99099.1"/>
    </source>
</evidence>
<feature type="chain" id="PRO_5007509296" evidence="4">
    <location>
        <begin position="30"/>
        <end position="459"/>
    </location>
</feature>
<dbReference type="Gene3D" id="6.10.250.3150">
    <property type="match status" value="1"/>
</dbReference>
<dbReference type="InterPro" id="IPR011055">
    <property type="entry name" value="Dup_hybrid_motif"/>
</dbReference>
<name>A0A143HCE9_9BACL</name>
<dbReference type="OrthoDB" id="9805070at2"/>
<dbReference type="InterPro" id="IPR016047">
    <property type="entry name" value="M23ase_b-sheet_dom"/>
</dbReference>
<dbReference type="CDD" id="cd12797">
    <property type="entry name" value="M23_peptidase"/>
    <property type="match status" value="1"/>
</dbReference>
<dbReference type="Pfam" id="PF24568">
    <property type="entry name" value="CC_PcsB"/>
    <property type="match status" value="1"/>
</dbReference>
<dbReference type="RefSeq" id="WP_066787397.1">
    <property type="nucleotide sequence ID" value="NZ_CP014806.1"/>
</dbReference>
<dbReference type="Proteomes" id="UP000076021">
    <property type="component" value="Chromosome"/>
</dbReference>
<protein>
    <submittedName>
        <fullName evidence="7">Uncharacterized protein</fullName>
    </submittedName>
</protein>
<feature type="coiled-coil region" evidence="2">
    <location>
        <begin position="32"/>
        <end position="122"/>
    </location>
</feature>
<dbReference type="Pfam" id="PF01551">
    <property type="entry name" value="Peptidase_M23"/>
    <property type="match status" value="1"/>
</dbReference>
<keyword evidence="8" id="KW-1185">Reference proteome</keyword>
<evidence type="ECO:0000256" key="3">
    <source>
        <dbReference type="SAM" id="MobiDB-lite"/>
    </source>
</evidence>
<evidence type="ECO:0000256" key="4">
    <source>
        <dbReference type="SAM" id="SignalP"/>
    </source>
</evidence>
<organism evidence="7 8">
    <name type="scientific">Rummeliibacillus stabekisii</name>
    <dbReference type="NCBI Taxonomy" id="241244"/>
    <lineage>
        <taxon>Bacteria</taxon>
        <taxon>Bacillati</taxon>
        <taxon>Bacillota</taxon>
        <taxon>Bacilli</taxon>
        <taxon>Bacillales</taxon>
        <taxon>Caryophanaceae</taxon>
        <taxon>Rummeliibacillus</taxon>
    </lineage>
</organism>
<feature type="compositionally biased region" description="Basic and acidic residues" evidence="3">
    <location>
        <begin position="272"/>
        <end position="287"/>
    </location>
</feature>
<evidence type="ECO:0000313" key="8">
    <source>
        <dbReference type="Proteomes" id="UP000076021"/>
    </source>
</evidence>
<reference evidence="8" key="2">
    <citation type="submission" date="2016-03" db="EMBL/GenBank/DDBJ databases">
        <authorList>
            <person name="Ploux O."/>
        </authorList>
    </citation>
    <scope>NUCLEOTIDE SEQUENCE [LARGE SCALE GENOMIC DNA]</scope>
    <source>
        <strain evidence="8">PP9</strain>
    </source>
</reference>
<dbReference type="EMBL" id="CP014806">
    <property type="protein sequence ID" value="AMW99099.1"/>
    <property type="molecule type" value="Genomic_DNA"/>
</dbReference>
<evidence type="ECO:0000256" key="2">
    <source>
        <dbReference type="SAM" id="Coils"/>
    </source>
</evidence>
<feature type="region of interest" description="Disordered" evidence="3">
    <location>
        <begin position="272"/>
        <end position="341"/>
    </location>
</feature>
<dbReference type="PANTHER" id="PTHR21666:SF270">
    <property type="entry name" value="MUREIN HYDROLASE ACTIVATOR ENVC"/>
    <property type="match status" value="1"/>
</dbReference>
<gene>
    <name evidence="7" type="ORF">ATY39_06285</name>
</gene>
<dbReference type="Gene3D" id="2.70.70.10">
    <property type="entry name" value="Glucose Permease (Domain IIA)"/>
    <property type="match status" value="1"/>
</dbReference>
<dbReference type="SUPFAM" id="SSF51261">
    <property type="entry name" value="Duplicated hybrid motif"/>
    <property type="match status" value="1"/>
</dbReference>